<dbReference type="SUPFAM" id="SSF48452">
    <property type="entry name" value="TPR-like"/>
    <property type="match status" value="1"/>
</dbReference>
<dbReference type="HOGENOM" id="CLU_398495_0_0_1"/>
<dbReference type="AlphaFoldDB" id="M7TSG6"/>
<dbReference type="GO" id="GO:0031048">
    <property type="term" value="P:regulatory ncRNA-mediated heterochromatin formation"/>
    <property type="evidence" value="ECO:0007669"/>
    <property type="project" value="TreeGrafter"/>
</dbReference>
<feature type="region of interest" description="Disordered" evidence="4">
    <location>
        <begin position="1"/>
        <end position="90"/>
    </location>
</feature>
<comment type="subcellular location">
    <subcellularLocation>
        <location evidence="1">Nucleus</location>
    </subcellularLocation>
</comment>
<dbReference type="Proteomes" id="UP000012174">
    <property type="component" value="Unassembled WGS sequence"/>
</dbReference>
<evidence type="ECO:0000313" key="6">
    <source>
        <dbReference type="Proteomes" id="UP000012174"/>
    </source>
</evidence>
<sequence>MSKENRKPVPKFLSFKPKLESKSPRDGVENDHESKRAGGDEHRISKNSHSQNRDRHRPEVAASESASNPHSRVISQRSSGRQDRDRDGDGIYVFDKRGDLLIRRYGSNNRRDIPEYRRIGSGRVLGVDGFMRIDRVGNREEFFIRGYHEGRSVFGGDKRSLLAKGLRNKSLVVRVRKDESQTVVGDEDFLPLRPSKRRKLDGDLLEGTSGDEGPSYRSIHGKAKLHEHSESDEDYDTDSSTDSDRRGADDPVAARSIELSRRVREHPEDIEAWLQLVDHQDVLLGAGSSGGRRPTQAEVKSYADIKLSMLEQALSHTTADSERVILQLRVMREGAKTWDPKNLEKRWKDVMQKHGSDFELWRAYMNYRQTSLSTFEYEEIKGLPTLIAQDATVRLGDDPDQIEQTRKNPDFSHAYQLMTRSFGVKDLAPYYLAFESINEPGNEKKIAKALLKQGPSNVALYEGYAILEWSRSNQVAARNAVAAAMGSQEITNGFFRLGPFRAGFLREQLTKYISLFPRNTIFLSLLAWKETRLGIDDRVRSILDSTVLTQAHDCLSSRVFAICHEARTGNVHSTRAAFEHAFESSEACKHHPGLWISYIRFCQGHKELRSKAKDVFYRAIQRCPYSKDVFMEAFAPTTTLVREMDSAELRSVFNTLCDKGLRVHVEMPEFVERWRQEHKEGERQAGGGGRR</sequence>
<feature type="compositionally biased region" description="Basic and acidic residues" evidence="4">
    <location>
        <begin position="17"/>
        <end position="44"/>
    </location>
</feature>
<dbReference type="Gene3D" id="1.25.40.10">
    <property type="entry name" value="Tetratricopeptide repeat domain"/>
    <property type="match status" value="1"/>
</dbReference>
<proteinExistence type="inferred from homology"/>
<dbReference type="InterPro" id="IPR011990">
    <property type="entry name" value="TPR-like_helical_dom_sf"/>
</dbReference>
<gene>
    <name evidence="5" type="ORF">UCREL1_26</name>
</gene>
<dbReference type="STRING" id="1287681.M7TSG6"/>
<evidence type="ECO:0000256" key="1">
    <source>
        <dbReference type="ARBA" id="ARBA00004123"/>
    </source>
</evidence>
<evidence type="ECO:0000313" key="5">
    <source>
        <dbReference type="EMBL" id="EMR72911.1"/>
    </source>
</evidence>
<comment type="similarity">
    <text evidence="2">Belongs to the NRDE2 family.</text>
</comment>
<organism evidence="5 6">
    <name type="scientific">Eutypa lata (strain UCR-EL1)</name>
    <name type="common">Grapevine dieback disease fungus</name>
    <name type="synonym">Eutypa armeniacae</name>
    <dbReference type="NCBI Taxonomy" id="1287681"/>
    <lineage>
        <taxon>Eukaryota</taxon>
        <taxon>Fungi</taxon>
        <taxon>Dikarya</taxon>
        <taxon>Ascomycota</taxon>
        <taxon>Pezizomycotina</taxon>
        <taxon>Sordariomycetes</taxon>
        <taxon>Xylariomycetidae</taxon>
        <taxon>Xylariales</taxon>
        <taxon>Diatrypaceae</taxon>
        <taxon>Eutypa</taxon>
    </lineage>
</organism>
<feature type="region of interest" description="Disordered" evidence="4">
    <location>
        <begin position="224"/>
        <end position="260"/>
    </location>
</feature>
<keyword evidence="3" id="KW-0539">Nucleus</keyword>
<dbReference type="PANTHER" id="PTHR13471:SF0">
    <property type="entry name" value="NUCLEAR EXOSOME REGULATOR NRDE2"/>
    <property type="match status" value="1"/>
</dbReference>
<dbReference type="eggNOG" id="KOG1972">
    <property type="taxonomic scope" value="Eukaryota"/>
</dbReference>
<evidence type="ECO:0000256" key="3">
    <source>
        <dbReference type="ARBA" id="ARBA00023242"/>
    </source>
</evidence>
<accession>M7TSG6</accession>
<reference evidence="6" key="1">
    <citation type="journal article" date="2013" name="Genome Announc.">
        <title>Draft genome sequence of the grapevine dieback fungus Eutypa lata UCR-EL1.</title>
        <authorList>
            <person name="Blanco-Ulate B."/>
            <person name="Rolshausen P.E."/>
            <person name="Cantu D."/>
        </authorList>
    </citation>
    <scope>NUCLEOTIDE SEQUENCE [LARGE SCALE GENOMIC DNA]</scope>
    <source>
        <strain evidence="6">UCR-EL1</strain>
    </source>
</reference>
<dbReference type="Pfam" id="PF08424">
    <property type="entry name" value="NRDE-2"/>
    <property type="match status" value="1"/>
</dbReference>
<dbReference type="PANTHER" id="PTHR13471">
    <property type="entry name" value="TETRATRICOPEPTIDE-LIKE HELICAL"/>
    <property type="match status" value="1"/>
</dbReference>
<keyword evidence="6" id="KW-1185">Reference proteome</keyword>
<dbReference type="InterPro" id="IPR013633">
    <property type="entry name" value="NRDE-2"/>
</dbReference>
<dbReference type="GO" id="GO:1902369">
    <property type="term" value="P:negative regulation of RNA catabolic process"/>
    <property type="evidence" value="ECO:0007669"/>
    <property type="project" value="TreeGrafter"/>
</dbReference>
<protein>
    <submittedName>
        <fullName evidence="5">Putative duf1740 domain containing protein</fullName>
    </submittedName>
</protein>
<feature type="compositionally biased region" description="Acidic residues" evidence="4">
    <location>
        <begin position="230"/>
        <end position="241"/>
    </location>
</feature>
<dbReference type="KEGG" id="ela:UCREL1_26"/>
<dbReference type="OrthoDB" id="297219at2759"/>
<evidence type="ECO:0000256" key="4">
    <source>
        <dbReference type="SAM" id="MobiDB-lite"/>
    </source>
</evidence>
<dbReference type="GO" id="GO:0071013">
    <property type="term" value="C:catalytic step 2 spliceosome"/>
    <property type="evidence" value="ECO:0007669"/>
    <property type="project" value="TreeGrafter"/>
</dbReference>
<feature type="compositionally biased region" description="Basic and acidic residues" evidence="4">
    <location>
        <begin position="80"/>
        <end position="90"/>
    </location>
</feature>
<name>M7TSG6_EUTLA</name>
<dbReference type="EMBL" id="KB705354">
    <property type="protein sequence ID" value="EMR72911.1"/>
    <property type="molecule type" value="Genomic_DNA"/>
</dbReference>
<feature type="compositionally biased region" description="Polar residues" evidence="4">
    <location>
        <begin position="64"/>
        <end position="74"/>
    </location>
</feature>
<evidence type="ECO:0000256" key="2">
    <source>
        <dbReference type="ARBA" id="ARBA00009265"/>
    </source>
</evidence>